<evidence type="ECO:0000313" key="9">
    <source>
        <dbReference type="Proteomes" id="UP001165395"/>
    </source>
</evidence>
<dbReference type="SUPFAM" id="SSF48452">
    <property type="entry name" value="TPR-like"/>
    <property type="match status" value="2"/>
</dbReference>
<keyword evidence="5" id="KW-0804">Transcription</keyword>
<evidence type="ECO:0000256" key="3">
    <source>
        <dbReference type="ARBA" id="ARBA00023015"/>
    </source>
</evidence>
<dbReference type="Proteomes" id="UP001165395">
    <property type="component" value="Unassembled WGS sequence"/>
</dbReference>
<gene>
    <name evidence="8" type="ORF">LIN78_03855</name>
</gene>
<comment type="caution">
    <text evidence="6">Lacks conserved residue(s) required for the propagation of feature annotation.</text>
</comment>
<dbReference type="Pfam" id="PF13432">
    <property type="entry name" value="TPR_16"/>
    <property type="match status" value="1"/>
</dbReference>
<organism evidence="8 9">
    <name type="scientific">Leeia speluncae</name>
    <dbReference type="NCBI Taxonomy" id="2884804"/>
    <lineage>
        <taxon>Bacteria</taxon>
        <taxon>Pseudomonadati</taxon>
        <taxon>Pseudomonadota</taxon>
        <taxon>Betaproteobacteria</taxon>
        <taxon>Neisseriales</taxon>
        <taxon>Leeiaceae</taxon>
        <taxon>Leeia</taxon>
    </lineage>
</organism>
<comment type="caution">
    <text evidence="8">The sequence shown here is derived from an EMBL/GenBank/DDBJ whole genome shotgun (WGS) entry which is preliminary data.</text>
</comment>
<dbReference type="Pfam" id="PF00072">
    <property type="entry name" value="Response_reg"/>
    <property type="match status" value="1"/>
</dbReference>
<dbReference type="PROSITE" id="PS50110">
    <property type="entry name" value="RESPONSE_REGULATORY"/>
    <property type="match status" value="1"/>
</dbReference>
<dbReference type="Gene3D" id="3.40.50.2300">
    <property type="match status" value="1"/>
</dbReference>
<keyword evidence="9" id="KW-1185">Reference proteome</keyword>
<dbReference type="InterPro" id="IPR001789">
    <property type="entry name" value="Sig_transdc_resp-reg_receiver"/>
</dbReference>
<sequence>MAIAKRSLSEAKYLIVESMPEARQTLVNALTTLGITKVEHVGRSDDALQRISNGQYDVVLCELTINHRYDGLYLLDELRTKQLIKPSMVFMMVSAEASSRLVVSAAELSPDEYLLKPFSAEALRLRIERAFYKKQHFRLVDEAIAKKDYAKALALCDIRIKDSDLFSGEFLKLKARLYFQMGDAKLAGEIYRMILAKKPLPWAQIGLGKALFLQGLPEKAQHVFEEVIASYPFAMEAYDGLANCMIARNDTLGAQALLQKALNLSPAMIVRLRQFGAVARSNEDWERVAFAYASSIDLGQFTFHHHPLDYAQLSHAQLAQGDYHAAEQSMLKLAKVFDTPESKLLYKVAQGRITFGRGELRKANQWIDEAISQVKQSKERVSETVVIELAGACYATDRQEEAGALIEEVLLNHADRTEVMMHVELMFRSIGHEEHGKALIVKHRSAIEEMNRFAAFMKEKGDLEGAVLHFLAAVGDRPHNVTILLNAINALLAFVENNGWHENYLSIAKEYLGRIEKISPSNSRYLQFLAQYRQLLNTKANETASGSAAVSMKPLSAKPTVQERV</sequence>
<dbReference type="RefSeq" id="WP_227178676.1">
    <property type="nucleotide sequence ID" value="NZ_JAJBZT010000002.1"/>
</dbReference>
<dbReference type="PANTHER" id="PTHR48111">
    <property type="entry name" value="REGULATOR OF RPOS"/>
    <property type="match status" value="1"/>
</dbReference>
<evidence type="ECO:0000259" key="7">
    <source>
        <dbReference type="PROSITE" id="PS50110"/>
    </source>
</evidence>
<name>A0ABS8D3D6_9NEIS</name>
<protein>
    <submittedName>
        <fullName evidence="8">Response regulator</fullName>
    </submittedName>
</protein>
<proteinExistence type="predicted"/>
<dbReference type="InterPro" id="IPR011006">
    <property type="entry name" value="CheY-like_superfamily"/>
</dbReference>
<evidence type="ECO:0000256" key="2">
    <source>
        <dbReference type="ARBA" id="ARBA00023012"/>
    </source>
</evidence>
<dbReference type="PANTHER" id="PTHR48111:SF4">
    <property type="entry name" value="DNA-BINDING DUAL TRANSCRIPTIONAL REGULATOR OMPR"/>
    <property type="match status" value="1"/>
</dbReference>
<dbReference type="EMBL" id="JAJBZT010000002">
    <property type="protein sequence ID" value="MCB6182687.1"/>
    <property type="molecule type" value="Genomic_DNA"/>
</dbReference>
<dbReference type="SMART" id="SM00448">
    <property type="entry name" value="REC"/>
    <property type="match status" value="1"/>
</dbReference>
<keyword evidence="4" id="KW-0238">DNA-binding</keyword>
<evidence type="ECO:0000313" key="8">
    <source>
        <dbReference type="EMBL" id="MCB6182687.1"/>
    </source>
</evidence>
<feature type="domain" description="Response regulatory" evidence="7">
    <location>
        <begin position="12"/>
        <end position="131"/>
    </location>
</feature>
<accession>A0ABS8D3D6</accession>
<dbReference type="Gene3D" id="1.25.40.10">
    <property type="entry name" value="Tetratricopeptide repeat domain"/>
    <property type="match status" value="2"/>
</dbReference>
<reference evidence="8" key="1">
    <citation type="submission" date="2021-10" db="EMBL/GenBank/DDBJ databases">
        <title>The complete genome sequence of Leeia sp. TBRC 13508.</title>
        <authorList>
            <person name="Charoenyingcharoen P."/>
            <person name="Yukphan P."/>
        </authorList>
    </citation>
    <scope>NUCLEOTIDE SEQUENCE</scope>
    <source>
        <strain evidence="8">TBRC 13508</strain>
    </source>
</reference>
<evidence type="ECO:0000256" key="1">
    <source>
        <dbReference type="ARBA" id="ARBA00022553"/>
    </source>
</evidence>
<dbReference type="SUPFAM" id="SSF52172">
    <property type="entry name" value="CheY-like"/>
    <property type="match status" value="1"/>
</dbReference>
<keyword evidence="3" id="KW-0805">Transcription regulation</keyword>
<dbReference type="InterPro" id="IPR011990">
    <property type="entry name" value="TPR-like_helical_dom_sf"/>
</dbReference>
<keyword evidence="2" id="KW-0902">Two-component regulatory system</keyword>
<evidence type="ECO:0000256" key="5">
    <source>
        <dbReference type="ARBA" id="ARBA00023163"/>
    </source>
</evidence>
<evidence type="ECO:0000256" key="4">
    <source>
        <dbReference type="ARBA" id="ARBA00023125"/>
    </source>
</evidence>
<keyword evidence="1" id="KW-0597">Phosphoprotein</keyword>
<evidence type="ECO:0000256" key="6">
    <source>
        <dbReference type="PROSITE-ProRule" id="PRU00169"/>
    </source>
</evidence>
<dbReference type="InterPro" id="IPR039420">
    <property type="entry name" value="WalR-like"/>
</dbReference>